<dbReference type="PROSITE" id="PS51471">
    <property type="entry name" value="FE2OG_OXY"/>
    <property type="match status" value="1"/>
</dbReference>
<dbReference type="InterPro" id="IPR044861">
    <property type="entry name" value="IPNS-like_FE2OG_OXY"/>
</dbReference>
<dbReference type="AlphaFoldDB" id="A0A6A1VY57"/>
<evidence type="ECO:0000256" key="3">
    <source>
        <dbReference type="ARBA" id="ARBA00023002"/>
    </source>
</evidence>
<name>A0A6A1VY57_9ROSI</name>
<evidence type="ECO:0000256" key="1">
    <source>
        <dbReference type="ARBA" id="ARBA00008056"/>
    </source>
</evidence>
<dbReference type="InterPro" id="IPR026992">
    <property type="entry name" value="DIOX_N"/>
</dbReference>
<keyword evidence="4 5" id="KW-0408">Iron</keyword>
<evidence type="ECO:0000256" key="2">
    <source>
        <dbReference type="ARBA" id="ARBA00022723"/>
    </source>
</evidence>
<comment type="caution">
    <text evidence="7">The sequence shown here is derived from an EMBL/GenBank/DDBJ whole genome shotgun (WGS) entry which is preliminary data.</text>
</comment>
<comment type="similarity">
    <text evidence="1 5">Belongs to the iron/ascorbate-dependent oxidoreductase family.</text>
</comment>
<evidence type="ECO:0000259" key="6">
    <source>
        <dbReference type="PROSITE" id="PS51471"/>
    </source>
</evidence>
<keyword evidence="3 5" id="KW-0560">Oxidoreductase</keyword>
<keyword evidence="2 5" id="KW-0479">Metal-binding</keyword>
<dbReference type="InterPro" id="IPR005123">
    <property type="entry name" value="Oxoglu/Fe-dep_dioxygenase_dom"/>
</dbReference>
<dbReference type="PANTHER" id="PTHR10209">
    <property type="entry name" value="OXIDOREDUCTASE, 2OG-FE II OXYGENASE FAMILY PROTEIN"/>
    <property type="match status" value="1"/>
</dbReference>
<dbReference type="EMBL" id="RXIC02000022">
    <property type="protein sequence ID" value="KAB1216986.1"/>
    <property type="molecule type" value="Genomic_DNA"/>
</dbReference>
<protein>
    <recommendedName>
        <fullName evidence="6">Fe2OG dioxygenase domain-containing protein</fullName>
    </recommendedName>
</protein>
<keyword evidence="8" id="KW-1185">Reference proteome</keyword>
<reference evidence="7 8" key="1">
    <citation type="journal article" date="2019" name="Plant Biotechnol. J.">
        <title>The red bayberry genome and genetic basis of sex determination.</title>
        <authorList>
            <person name="Jia H.M."/>
            <person name="Jia H.J."/>
            <person name="Cai Q.L."/>
            <person name="Wang Y."/>
            <person name="Zhao H.B."/>
            <person name="Yang W.F."/>
            <person name="Wang G.Y."/>
            <person name="Li Y.H."/>
            <person name="Zhan D.L."/>
            <person name="Shen Y.T."/>
            <person name="Niu Q.F."/>
            <person name="Chang L."/>
            <person name="Qiu J."/>
            <person name="Zhao L."/>
            <person name="Xie H.B."/>
            <person name="Fu W.Y."/>
            <person name="Jin J."/>
            <person name="Li X.W."/>
            <person name="Jiao Y."/>
            <person name="Zhou C.C."/>
            <person name="Tu T."/>
            <person name="Chai C.Y."/>
            <person name="Gao J.L."/>
            <person name="Fan L.J."/>
            <person name="van de Weg E."/>
            <person name="Wang J.Y."/>
            <person name="Gao Z.S."/>
        </authorList>
    </citation>
    <scope>NUCLEOTIDE SEQUENCE [LARGE SCALE GENOMIC DNA]</scope>
    <source>
        <tissue evidence="7">Leaves</tissue>
    </source>
</reference>
<feature type="domain" description="Fe2OG dioxygenase" evidence="6">
    <location>
        <begin position="165"/>
        <end position="362"/>
    </location>
</feature>
<sequence>MTEALRLPVVDLSSPDRVSAAVSIRQACMEYGFFYLVNAGVEKELFERVFEESKKFFSLPLEEKMRVARKQHRGYTPLYAENLDPASSSKGDSKESFYIGPLEETTTPFNLNQWPSEEVLPSWRQTMESFHRKALSAGQRLLSLIALALNVDEDFFQKVGALDKPLTFLRLLRYPGELGSLDEEIYGASAHSDYGMVTLLATDGVPGLQVCQEKDRQPRVWKNVLHLDGAFIVNIGDMMERWTNCLFRKKEKGAAILLLSNICLLFVGELGSLDEEIYGASAHSDYGMVTLLATDGVPGLQVCQEKDRQPRVWKNVLHLDGAFIVNIGDMMERWTNCLFRSTLHRVMPAGKERYSAAFFLDPNQDCVVECLESCCSESSPARFPPIRSGDYLKERLRLTYAS</sequence>
<dbReference type="InterPro" id="IPR027443">
    <property type="entry name" value="IPNS-like_sf"/>
</dbReference>
<dbReference type="GO" id="GO:0046872">
    <property type="term" value="F:metal ion binding"/>
    <property type="evidence" value="ECO:0007669"/>
    <property type="project" value="UniProtKB-KW"/>
</dbReference>
<dbReference type="FunFam" id="2.60.120.330:FF:000006">
    <property type="entry name" value="2-oxoglutarate-Fe(II) type oxidoreductase hxnY"/>
    <property type="match status" value="1"/>
</dbReference>
<dbReference type="PANTHER" id="PTHR10209:SF590">
    <property type="entry name" value="2-OXOGLUTARATE (2OG) AND FE(II)-DEPENDENT OXYGENASE SUPERFAMILY PROTEIN"/>
    <property type="match status" value="1"/>
</dbReference>
<dbReference type="OrthoDB" id="288590at2759"/>
<dbReference type="Pfam" id="PF03171">
    <property type="entry name" value="2OG-FeII_Oxy"/>
    <property type="match status" value="2"/>
</dbReference>
<evidence type="ECO:0000313" key="8">
    <source>
        <dbReference type="Proteomes" id="UP000516437"/>
    </source>
</evidence>
<evidence type="ECO:0000256" key="4">
    <source>
        <dbReference type="ARBA" id="ARBA00023004"/>
    </source>
</evidence>
<accession>A0A6A1VY57</accession>
<dbReference type="Gene3D" id="2.60.120.330">
    <property type="entry name" value="B-lactam Antibiotic, Isopenicillin N Synthase, Chain"/>
    <property type="match status" value="2"/>
</dbReference>
<dbReference type="Proteomes" id="UP000516437">
    <property type="component" value="Chromosome 4"/>
</dbReference>
<dbReference type="SUPFAM" id="SSF51197">
    <property type="entry name" value="Clavaminate synthase-like"/>
    <property type="match status" value="2"/>
</dbReference>
<gene>
    <name evidence="7" type="ORF">CJ030_MR4G021335</name>
</gene>
<evidence type="ECO:0000313" key="7">
    <source>
        <dbReference type="EMBL" id="KAB1216986.1"/>
    </source>
</evidence>
<evidence type="ECO:0000256" key="5">
    <source>
        <dbReference type="RuleBase" id="RU003682"/>
    </source>
</evidence>
<organism evidence="7 8">
    <name type="scientific">Morella rubra</name>
    <name type="common">Chinese bayberry</name>
    <dbReference type="NCBI Taxonomy" id="262757"/>
    <lineage>
        <taxon>Eukaryota</taxon>
        <taxon>Viridiplantae</taxon>
        <taxon>Streptophyta</taxon>
        <taxon>Embryophyta</taxon>
        <taxon>Tracheophyta</taxon>
        <taxon>Spermatophyta</taxon>
        <taxon>Magnoliopsida</taxon>
        <taxon>eudicotyledons</taxon>
        <taxon>Gunneridae</taxon>
        <taxon>Pentapetalae</taxon>
        <taxon>rosids</taxon>
        <taxon>fabids</taxon>
        <taxon>Fagales</taxon>
        <taxon>Myricaceae</taxon>
        <taxon>Morella</taxon>
    </lineage>
</organism>
<dbReference type="Pfam" id="PF14226">
    <property type="entry name" value="DIOX_N"/>
    <property type="match status" value="1"/>
</dbReference>
<dbReference type="GO" id="GO:0051213">
    <property type="term" value="F:dioxygenase activity"/>
    <property type="evidence" value="ECO:0007669"/>
    <property type="project" value="UniProtKB-ARBA"/>
</dbReference>
<dbReference type="PRINTS" id="PR00682">
    <property type="entry name" value="IPNSYNTHASE"/>
</dbReference>
<proteinExistence type="inferred from homology"/>